<reference evidence="1 2" key="1">
    <citation type="journal article" date="2017" name="Front. Microbiol.">
        <title>New Insights into the Diversity of the Genus Faecalibacterium.</title>
        <authorList>
            <person name="Benevides L."/>
            <person name="Burman S."/>
            <person name="Martin R."/>
            <person name="Robert V."/>
            <person name="Thomas M."/>
            <person name="Miquel S."/>
            <person name="Chain F."/>
            <person name="Sokol H."/>
            <person name="Bermudez-Humaran L.G."/>
            <person name="Morrison M."/>
            <person name="Langella P."/>
            <person name="Azevedo V.A."/>
            <person name="Chatel J.M."/>
            <person name="Soares S."/>
        </authorList>
    </citation>
    <scope>NUCLEOTIDE SEQUENCE [LARGE SCALE GENOMIC DNA]</scope>
    <source>
        <strain evidence="2">CNCM I-4541</strain>
    </source>
</reference>
<comment type="caution">
    <text evidence="1">The sequence shown here is derived from an EMBL/GenBank/DDBJ whole genome shotgun (WGS) entry which is preliminary data.</text>
</comment>
<dbReference type="EMBL" id="NMTR01000021">
    <property type="protein sequence ID" value="PDX60555.1"/>
    <property type="molecule type" value="Genomic_DNA"/>
</dbReference>
<proteinExistence type="predicted"/>
<name>A0ACC9CXQ6_9FIRM</name>
<protein>
    <submittedName>
        <fullName evidence="1">Site-specific integrase</fullName>
    </submittedName>
</protein>
<sequence>MTNKKGSDGRYRYRVCIGKDESGKPKYKSFYGTTAREARAAAEAYRAALGKGMDPAQAKATLATLYDNLIAAKKAKGIGQKSLDRYEDNKNHWGPLLEHPAADLRTADFQKVLNALADWHDGKPPLSHFTLSNLRSSAKAAYELAIPEIVQYNPIVKTTCPAGADPEPREPISEEQQRWIRETPHRAQRAAMLLLYSGLRRGEATALTWADVDLDAATITVNSGYNFHNQKTKKPKTAAGRRVVNIPRILVDYLKTQQDGCLYVLHTVKGRRMTEQAWKTLWSSYMADLNVKYGYNGAESKKRPGGLPMRIEPFTPHQLRHTFCTLMYFAGVDVLTARDQMGHKDISVTLGIYTSLDKKFKKKKINRLDSYLRKQTG</sequence>
<gene>
    <name evidence="1" type="ORF">CGS49_11260</name>
</gene>
<keyword evidence="2" id="KW-1185">Reference proteome</keyword>
<accession>A0ACC9CXQ6</accession>
<dbReference type="Proteomes" id="UP000220959">
    <property type="component" value="Unassembled WGS sequence"/>
</dbReference>
<evidence type="ECO:0000313" key="2">
    <source>
        <dbReference type="Proteomes" id="UP000220959"/>
    </source>
</evidence>
<organism evidence="1 2">
    <name type="scientific">Faecalibacterium langellae</name>
    <dbReference type="NCBI Taxonomy" id="3435293"/>
    <lineage>
        <taxon>Bacteria</taxon>
        <taxon>Bacillati</taxon>
        <taxon>Bacillota</taxon>
        <taxon>Clostridia</taxon>
        <taxon>Eubacteriales</taxon>
        <taxon>Oscillospiraceae</taxon>
        <taxon>Faecalibacterium</taxon>
    </lineage>
</organism>
<evidence type="ECO:0000313" key="1">
    <source>
        <dbReference type="EMBL" id="PDX60555.1"/>
    </source>
</evidence>